<organism evidence="2">
    <name type="scientific">Anguilla anguilla</name>
    <name type="common">European freshwater eel</name>
    <name type="synonym">Muraena anguilla</name>
    <dbReference type="NCBI Taxonomy" id="7936"/>
    <lineage>
        <taxon>Eukaryota</taxon>
        <taxon>Metazoa</taxon>
        <taxon>Chordata</taxon>
        <taxon>Craniata</taxon>
        <taxon>Vertebrata</taxon>
        <taxon>Euteleostomi</taxon>
        <taxon>Actinopterygii</taxon>
        <taxon>Neopterygii</taxon>
        <taxon>Teleostei</taxon>
        <taxon>Anguilliformes</taxon>
        <taxon>Anguillidae</taxon>
        <taxon>Anguilla</taxon>
    </lineage>
</organism>
<protein>
    <submittedName>
        <fullName evidence="2">Uncharacterized protein</fullName>
    </submittedName>
</protein>
<dbReference type="AlphaFoldDB" id="A0A0E9W2H6"/>
<feature type="region of interest" description="Disordered" evidence="1">
    <location>
        <begin position="1"/>
        <end position="27"/>
    </location>
</feature>
<sequence>MQTGHPKHQLLHNSLACRERRKTQSGR</sequence>
<dbReference type="EMBL" id="GBXM01024837">
    <property type="protein sequence ID" value="JAH83740.1"/>
    <property type="molecule type" value="Transcribed_RNA"/>
</dbReference>
<accession>A0A0E9W2H6</accession>
<name>A0A0E9W2H6_ANGAN</name>
<feature type="compositionally biased region" description="Basic residues" evidence="1">
    <location>
        <begin position="1"/>
        <end position="10"/>
    </location>
</feature>
<reference evidence="2" key="2">
    <citation type="journal article" date="2015" name="Fish Shellfish Immunol.">
        <title>Early steps in the European eel (Anguilla anguilla)-Vibrio vulnificus interaction in the gills: Role of the RtxA13 toxin.</title>
        <authorList>
            <person name="Callol A."/>
            <person name="Pajuelo D."/>
            <person name="Ebbesson L."/>
            <person name="Teles M."/>
            <person name="MacKenzie S."/>
            <person name="Amaro C."/>
        </authorList>
    </citation>
    <scope>NUCLEOTIDE SEQUENCE</scope>
</reference>
<evidence type="ECO:0000313" key="2">
    <source>
        <dbReference type="EMBL" id="JAH83740.1"/>
    </source>
</evidence>
<reference evidence="2" key="1">
    <citation type="submission" date="2014-11" db="EMBL/GenBank/DDBJ databases">
        <authorList>
            <person name="Amaro Gonzalez C."/>
        </authorList>
    </citation>
    <scope>NUCLEOTIDE SEQUENCE</scope>
</reference>
<evidence type="ECO:0000256" key="1">
    <source>
        <dbReference type="SAM" id="MobiDB-lite"/>
    </source>
</evidence>
<proteinExistence type="predicted"/>